<evidence type="ECO:0000313" key="1">
    <source>
        <dbReference type="EMBL" id="KAH6925810.1"/>
    </source>
</evidence>
<reference evidence="1" key="1">
    <citation type="submission" date="2020-05" db="EMBL/GenBank/DDBJ databases">
        <title>Large-scale comparative analyses of tick genomes elucidate their genetic diversity and vector capacities.</title>
        <authorList>
            <person name="Jia N."/>
            <person name="Wang J."/>
            <person name="Shi W."/>
            <person name="Du L."/>
            <person name="Sun Y."/>
            <person name="Zhan W."/>
            <person name="Jiang J."/>
            <person name="Wang Q."/>
            <person name="Zhang B."/>
            <person name="Ji P."/>
            <person name="Sakyi L.B."/>
            <person name="Cui X."/>
            <person name="Yuan T."/>
            <person name="Jiang B."/>
            <person name="Yang W."/>
            <person name="Lam T.T.-Y."/>
            <person name="Chang Q."/>
            <person name="Ding S."/>
            <person name="Wang X."/>
            <person name="Zhu J."/>
            <person name="Ruan X."/>
            <person name="Zhao L."/>
            <person name="Wei J."/>
            <person name="Que T."/>
            <person name="Du C."/>
            <person name="Cheng J."/>
            <person name="Dai P."/>
            <person name="Han X."/>
            <person name="Huang E."/>
            <person name="Gao Y."/>
            <person name="Liu J."/>
            <person name="Shao H."/>
            <person name="Ye R."/>
            <person name="Li L."/>
            <person name="Wei W."/>
            <person name="Wang X."/>
            <person name="Wang C."/>
            <person name="Yang T."/>
            <person name="Huo Q."/>
            <person name="Li W."/>
            <person name="Guo W."/>
            <person name="Chen H."/>
            <person name="Zhou L."/>
            <person name="Ni X."/>
            <person name="Tian J."/>
            <person name="Zhou Y."/>
            <person name="Sheng Y."/>
            <person name="Liu T."/>
            <person name="Pan Y."/>
            <person name="Xia L."/>
            <person name="Li J."/>
            <person name="Zhao F."/>
            <person name="Cao W."/>
        </authorList>
    </citation>
    <scope>NUCLEOTIDE SEQUENCE</scope>
    <source>
        <strain evidence="1">Hyas-2018</strain>
    </source>
</reference>
<comment type="caution">
    <text evidence="1">The sequence shown here is derived from an EMBL/GenBank/DDBJ whole genome shotgun (WGS) entry which is preliminary data.</text>
</comment>
<name>A0ACB7RTH5_HYAAI</name>
<organism evidence="1 2">
    <name type="scientific">Hyalomma asiaticum</name>
    <name type="common">Tick</name>
    <dbReference type="NCBI Taxonomy" id="266040"/>
    <lineage>
        <taxon>Eukaryota</taxon>
        <taxon>Metazoa</taxon>
        <taxon>Ecdysozoa</taxon>
        <taxon>Arthropoda</taxon>
        <taxon>Chelicerata</taxon>
        <taxon>Arachnida</taxon>
        <taxon>Acari</taxon>
        <taxon>Parasitiformes</taxon>
        <taxon>Ixodida</taxon>
        <taxon>Ixodoidea</taxon>
        <taxon>Ixodidae</taxon>
        <taxon>Hyalomminae</taxon>
        <taxon>Hyalomma</taxon>
    </lineage>
</organism>
<evidence type="ECO:0000313" key="2">
    <source>
        <dbReference type="Proteomes" id="UP000821845"/>
    </source>
</evidence>
<gene>
    <name evidence="1" type="ORF">HPB50_010415</name>
</gene>
<dbReference type="EMBL" id="CM023487">
    <property type="protein sequence ID" value="KAH6925810.1"/>
    <property type="molecule type" value="Genomic_DNA"/>
</dbReference>
<sequence length="332" mass="36198">MLWLAFVAAPAALLLALFAYNRLSTRRCRCTTDMSGKTVVITGANTGEPSVPPYGSFATPATGRATCGHAFANEGWVFTVALGTNTRIGYETARELALRGASLVLGCRSEERARRAVEQLASETCSEDISWLPLDTSSPDSVRAFVERLLELTRGRVHVLINNAGAAADTEGRRLTAEGHELTWATNYLGHYLLTRLLLRLRSAWAPGRAYCNSKRAMVLFSAELARRLQSDGVSACAVHPGVVNTPVSRGLTRVGQPWFGWLSTLFGVKNAREACQTSVHAAVAPDPCSGWYLSECRAQWPAIRSPEDERDASRLWKISELSFSTLPPVTE</sequence>
<proteinExistence type="predicted"/>
<accession>A0ACB7RTH5</accession>
<keyword evidence="2" id="KW-1185">Reference proteome</keyword>
<dbReference type="Proteomes" id="UP000821845">
    <property type="component" value="Chromosome 7"/>
</dbReference>
<protein>
    <submittedName>
        <fullName evidence="1">Uncharacterized protein</fullName>
    </submittedName>
</protein>